<reference evidence="1" key="1">
    <citation type="journal article" date="2023" name="PLoS Negl. Trop. Dis.">
        <title>A genome sequence for Biomphalaria pfeifferi, the major vector snail for the human-infecting parasite Schistosoma mansoni.</title>
        <authorList>
            <person name="Bu L."/>
            <person name="Lu L."/>
            <person name="Laidemitt M.R."/>
            <person name="Zhang S.M."/>
            <person name="Mutuku M."/>
            <person name="Mkoji G."/>
            <person name="Steinauer M."/>
            <person name="Loker E.S."/>
        </authorList>
    </citation>
    <scope>NUCLEOTIDE SEQUENCE</scope>
    <source>
        <strain evidence="1">KasaAsao</strain>
    </source>
</reference>
<evidence type="ECO:0000313" key="2">
    <source>
        <dbReference type="Proteomes" id="UP001233172"/>
    </source>
</evidence>
<keyword evidence="2" id="KW-1185">Reference proteome</keyword>
<proteinExistence type="predicted"/>
<organism evidence="1 2">
    <name type="scientific">Biomphalaria pfeifferi</name>
    <name type="common">Bloodfluke planorb</name>
    <name type="synonym">Freshwater snail</name>
    <dbReference type="NCBI Taxonomy" id="112525"/>
    <lineage>
        <taxon>Eukaryota</taxon>
        <taxon>Metazoa</taxon>
        <taxon>Spiralia</taxon>
        <taxon>Lophotrochozoa</taxon>
        <taxon>Mollusca</taxon>
        <taxon>Gastropoda</taxon>
        <taxon>Heterobranchia</taxon>
        <taxon>Euthyneura</taxon>
        <taxon>Panpulmonata</taxon>
        <taxon>Hygrophila</taxon>
        <taxon>Lymnaeoidea</taxon>
        <taxon>Planorbidae</taxon>
        <taxon>Biomphalaria</taxon>
    </lineage>
</organism>
<reference evidence="1" key="2">
    <citation type="submission" date="2023-04" db="EMBL/GenBank/DDBJ databases">
        <authorList>
            <person name="Bu L."/>
            <person name="Lu L."/>
            <person name="Laidemitt M.R."/>
            <person name="Zhang S.M."/>
            <person name="Mutuku M."/>
            <person name="Mkoji G."/>
            <person name="Steinauer M."/>
            <person name="Loker E.S."/>
        </authorList>
    </citation>
    <scope>NUCLEOTIDE SEQUENCE</scope>
    <source>
        <strain evidence="1">KasaAsao</strain>
        <tissue evidence="1">Whole Snail</tissue>
    </source>
</reference>
<dbReference type="EMBL" id="JASAOG010000019">
    <property type="protein sequence ID" value="KAK0064039.1"/>
    <property type="molecule type" value="Genomic_DNA"/>
</dbReference>
<comment type="caution">
    <text evidence="1">The sequence shown here is derived from an EMBL/GenBank/DDBJ whole genome shotgun (WGS) entry which is preliminary data.</text>
</comment>
<name>A0AAD8FI69_BIOPF</name>
<dbReference type="AlphaFoldDB" id="A0AAD8FI69"/>
<protein>
    <submittedName>
        <fullName evidence="1">Uncharacterized protein</fullName>
    </submittedName>
</protein>
<evidence type="ECO:0000313" key="1">
    <source>
        <dbReference type="EMBL" id="KAK0064039.1"/>
    </source>
</evidence>
<dbReference type="Proteomes" id="UP001233172">
    <property type="component" value="Unassembled WGS sequence"/>
</dbReference>
<sequence length="84" mass="8778">MNEKSVKESPWNRVRYGICVVEVSANDVEVSANGVEVSANGIEVSANGVEVSANGVEDPIICLGYLATPLLHTAIVSIHAAPES</sequence>
<accession>A0AAD8FI69</accession>
<gene>
    <name evidence="1" type="ORF">Bpfe_006724</name>
</gene>